<comment type="caution">
    <text evidence="1">The sequence shown here is derived from an EMBL/GenBank/DDBJ whole genome shotgun (WGS) entry which is preliminary data.</text>
</comment>
<evidence type="ECO:0000313" key="2">
    <source>
        <dbReference type="Proteomes" id="UP000023152"/>
    </source>
</evidence>
<dbReference type="Proteomes" id="UP000023152">
    <property type="component" value="Unassembled WGS sequence"/>
</dbReference>
<reference evidence="1 2" key="1">
    <citation type="journal article" date="2013" name="Curr. Biol.">
        <title>The Genome of the Foraminiferan Reticulomyxa filosa.</title>
        <authorList>
            <person name="Glockner G."/>
            <person name="Hulsmann N."/>
            <person name="Schleicher M."/>
            <person name="Noegel A.A."/>
            <person name="Eichinger L."/>
            <person name="Gallinger C."/>
            <person name="Pawlowski J."/>
            <person name="Sierra R."/>
            <person name="Euteneuer U."/>
            <person name="Pillet L."/>
            <person name="Moustafa A."/>
            <person name="Platzer M."/>
            <person name="Groth M."/>
            <person name="Szafranski K."/>
            <person name="Schliwa M."/>
        </authorList>
    </citation>
    <scope>NUCLEOTIDE SEQUENCE [LARGE SCALE GENOMIC DNA]</scope>
</reference>
<proteinExistence type="predicted"/>
<accession>X6MTS2</accession>
<gene>
    <name evidence="1" type="ORF">RFI_20272</name>
</gene>
<dbReference type="AlphaFoldDB" id="X6MTS2"/>
<organism evidence="1 2">
    <name type="scientific">Reticulomyxa filosa</name>
    <dbReference type="NCBI Taxonomy" id="46433"/>
    <lineage>
        <taxon>Eukaryota</taxon>
        <taxon>Sar</taxon>
        <taxon>Rhizaria</taxon>
        <taxon>Retaria</taxon>
        <taxon>Foraminifera</taxon>
        <taxon>Monothalamids</taxon>
        <taxon>Reticulomyxidae</taxon>
        <taxon>Reticulomyxa</taxon>
    </lineage>
</organism>
<name>X6MTS2_RETFI</name>
<evidence type="ECO:0000313" key="1">
    <source>
        <dbReference type="EMBL" id="ETO17061.1"/>
    </source>
</evidence>
<keyword evidence="2" id="KW-1185">Reference proteome</keyword>
<protein>
    <submittedName>
        <fullName evidence="1">Uncharacterized protein</fullName>
    </submittedName>
</protein>
<sequence>MEEEKSKGNAKLDLKSIPQQQSCFDKNWILQLKWKLNLKNETLKVELQLKGKKDEEIVFLILLQVLFQICDLQLNSDHVYYIFIFIFNLFKISKARK</sequence>
<dbReference type="EMBL" id="ASPP01017307">
    <property type="protein sequence ID" value="ETO17061.1"/>
    <property type="molecule type" value="Genomic_DNA"/>
</dbReference>